<reference evidence="1 2" key="1">
    <citation type="submission" date="2023-08" db="EMBL/GenBank/DDBJ databases">
        <title>Black Yeasts Isolated from many extreme environments.</title>
        <authorList>
            <person name="Coleine C."/>
            <person name="Stajich J.E."/>
            <person name="Selbmann L."/>
        </authorList>
    </citation>
    <scope>NUCLEOTIDE SEQUENCE [LARGE SCALE GENOMIC DNA]</scope>
    <source>
        <strain evidence="1 2">CCFEE 5792</strain>
    </source>
</reference>
<evidence type="ECO:0000313" key="1">
    <source>
        <dbReference type="EMBL" id="KAK5053277.1"/>
    </source>
</evidence>
<comment type="caution">
    <text evidence="1">The sequence shown here is derived from an EMBL/GenBank/DDBJ whole genome shotgun (WGS) entry which is preliminary data.</text>
</comment>
<protein>
    <recommendedName>
        <fullName evidence="3">CHL4 family chromosome segregation protein</fullName>
    </recommendedName>
</protein>
<name>A0AAV9NAZ1_9EURO</name>
<gene>
    <name evidence="1" type="ORF">LTR84_002251</name>
</gene>
<dbReference type="RefSeq" id="XP_064706719.1">
    <property type="nucleotide sequence ID" value="XM_064845865.1"/>
</dbReference>
<dbReference type="AlphaFoldDB" id="A0AAV9NAZ1"/>
<dbReference type="GO" id="GO:0034080">
    <property type="term" value="P:CENP-A containing chromatin assembly"/>
    <property type="evidence" value="ECO:0007669"/>
    <property type="project" value="InterPro"/>
</dbReference>
<keyword evidence="2" id="KW-1185">Reference proteome</keyword>
<dbReference type="GO" id="GO:0007059">
    <property type="term" value="P:chromosome segregation"/>
    <property type="evidence" value="ECO:0007669"/>
    <property type="project" value="InterPro"/>
</dbReference>
<proteinExistence type="predicted"/>
<sequence length="426" mass="47232">MAARSLNRLSRGSLLKLVRLWLDDSSRCSPYLLKNRKFFEADDEDYLYTPAEDITGLCEIYANLKENVKAGTKKDIIDRIVDGDWRRGLSLHQHAMIDMAYLEQNDTALRWSALQLVPSEQEDAKLVDSGNLHDRRRGRKLNEFDSGRKYPQVSVPAFLAALRAEISPLVKAHYHLHRLPAPYDLSIIRLYISSTTTFRPSGKQIPRRAKHATDGGRVMYIALPDSCPYIYISLSGSTSSRNSKSKLTSKVDIAAMKKIVIEAIPKALSRPQQRWALQTTKLTARSLHSIAALRGSSNPGTCGGAYSEFFSTGTSSTTSPVDVQARDQSQEDEGTRLIEKRFGSMTGTHHAALDRVHVKIENAASTNEGGDTAMEDDDPLAIGLNFSGADVFFGLKKLAELGNDHLDLDKMPAWMTGELGNSSFKV</sequence>
<evidence type="ECO:0000313" key="2">
    <source>
        <dbReference type="Proteomes" id="UP001358417"/>
    </source>
</evidence>
<dbReference type="Gene3D" id="3.10.20.720">
    <property type="match status" value="1"/>
</dbReference>
<dbReference type="Proteomes" id="UP001358417">
    <property type="component" value="Unassembled WGS sequence"/>
</dbReference>
<dbReference type="Pfam" id="PF05238">
    <property type="entry name" value="CENP-N"/>
    <property type="match status" value="1"/>
</dbReference>
<evidence type="ECO:0008006" key="3">
    <source>
        <dbReference type="Google" id="ProtNLM"/>
    </source>
</evidence>
<accession>A0AAV9NAZ1</accession>
<organism evidence="1 2">
    <name type="scientific">Exophiala bonariae</name>
    <dbReference type="NCBI Taxonomy" id="1690606"/>
    <lineage>
        <taxon>Eukaryota</taxon>
        <taxon>Fungi</taxon>
        <taxon>Dikarya</taxon>
        <taxon>Ascomycota</taxon>
        <taxon>Pezizomycotina</taxon>
        <taxon>Eurotiomycetes</taxon>
        <taxon>Chaetothyriomycetidae</taxon>
        <taxon>Chaetothyriales</taxon>
        <taxon>Herpotrichiellaceae</taxon>
        <taxon>Exophiala</taxon>
    </lineage>
</organism>
<dbReference type="InterPro" id="IPR007902">
    <property type="entry name" value="Chl4/mis15/CENP-N"/>
</dbReference>
<dbReference type="EMBL" id="JAVRRD010000012">
    <property type="protein sequence ID" value="KAK5053277.1"/>
    <property type="molecule type" value="Genomic_DNA"/>
</dbReference>
<dbReference type="GeneID" id="89970463"/>